<sequence length="215" mass="25131">MRIMKQYNYTVLIHGQLSTNKFRYPNEKREVICSTTLIQGNGVNIIVDPGWRDEPLLEQLKLHGLSPEQIDIVYVTHMHADHYRSIRLFPQAKKLGYRKEIDNWRNKISEADRDILENLEPVDKEIYEDITIVETPGHTLEHTSVLFQHQGKQVLVAADAVLVIEYFEHREVHVISEDQELARQTIDKVRALADIIIPGHDAPFENWFKDNKQRS</sequence>
<keyword evidence="3" id="KW-0479">Metal-binding</keyword>
<accession>A0A4Q9DUM2</accession>
<comment type="cofactor">
    <cofactor evidence="1">
        <name>Zn(2+)</name>
        <dbReference type="ChEBI" id="CHEBI:29105"/>
    </cofactor>
</comment>
<dbReference type="InterPro" id="IPR036866">
    <property type="entry name" value="RibonucZ/Hydroxyglut_hydro"/>
</dbReference>
<evidence type="ECO:0000256" key="6">
    <source>
        <dbReference type="ARBA" id="ARBA00034221"/>
    </source>
</evidence>
<dbReference type="EMBL" id="SIRE01000008">
    <property type="protein sequence ID" value="TBL79118.1"/>
    <property type="molecule type" value="Genomic_DNA"/>
</dbReference>
<dbReference type="Proteomes" id="UP000293142">
    <property type="component" value="Unassembled WGS sequence"/>
</dbReference>
<dbReference type="Gene3D" id="3.60.15.10">
    <property type="entry name" value="Ribonuclease Z/Hydroxyacylglutathione hydrolase-like"/>
    <property type="match status" value="1"/>
</dbReference>
<dbReference type="GO" id="GO:0046872">
    <property type="term" value="F:metal ion binding"/>
    <property type="evidence" value="ECO:0007669"/>
    <property type="project" value="UniProtKB-KW"/>
</dbReference>
<dbReference type="PANTHER" id="PTHR42978">
    <property type="entry name" value="QUORUM-QUENCHING LACTONASE YTNP-RELATED-RELATED"/>
    <property type="match status" value="1"/>
</dbReference>
<dbReference type="GO" id="GO:0016787">
    <property type="term" value="F:hydrolase activity"/>
    <property type="evidence" value="ECO:0007669"/>
    <property type="project" value="UniProtKB-KW"/>
</dbReference>
<evidence type="ECO:0000256" key="5">
    <source>
        <dbReference type="ARBA" id="ARBA00022833"/>
    </source>
</evidence>
<comment type="similarity">
    <text evidence="2">Belongs to the metallo-beta-lactamase superfamily.</text>
</comment>
<evidence type="ECO:0000256" key="3">
    <source>
        <dbReference type="ARBA" id="ARBA00022723"/>
    </source>
</evidence>
<comment type="caution">
    <text evidence="10">The sequence shown here is derived from an EMBL/GenBank/DDBJ whole genome shotgun (WGS) entry which is preliminary data.</text>
</comment>
<gene>
    <name evidence="10" type="ORF">EYB31_12940</name>
</gene>
<evidence type="ECO:0000256" key="1">
    <source>
        <dbReference type="ARBA" id="ARBA00001947"/>
    </source>
</evidence>
<comment type="catalytic activity">
    <reaction evidence="6">
        <text>3',5'-cyclic CMP + H2O = CMP + H(+)</text>
        <dbReference type="Rhea" id="RHEA:72675"/>
        <dbReference type="ChEBI" id="CHEBI:15377"/>
        <dbReference type="ChEBI" id="CHEBI:15378"/>
        <dbReference type="ChEBI" id="CHEBI:58003"/>
        <dbReference type="ChEBI" id="CHEBI:60377"/>
    </reaction>
    <physiologicalReaction direction="left-to-right" evidence="6">
        <dbReference type="Rhea" id="RHEA:72676"/>
    </physiologicalReaction>
</comment>
<dbReference type="SUPFAM" id="SSF56281">
    <property type="entry name" value="Metallo-hydrolase/oxidoreductase"/>
    <property type="match status" value="1"/>
</dbReference>
<evidence type="ECO:0000313" key="11">
    <source>
        <dbReference type="Proteomes" id="UP000293142"/>
    </source>
</evidence>
<feature type="domain" description="Metallo-beta-lactamase" evidence="9">
    <location>
        <begin position="32"/>
        <end position="200"/>
    </location>
</feature>
<protein>
    <submittedName>
        <fullName evidence="10">MBL fold metallo-hydrolase</fullName>
    </submittedName>
</protein>
<dbReference type="AlphaFoldDB" id="A0A4Q9DUM2"/>
<dbReference type="InterPro" id="IPR001279">
    <property type="entry name" value="Metallo-B-lactamas"/>
</dbReference>
<evidence type="ECO:0000256" key="7">
    <source>
        <dbReference type="ARBA" id="ARBA00034301"/>
    </source>
</evidence>
<keyword evidence="4 10" id="KW-0378">Hydrolase</keyword>
<evidence type="ECO:0000256" key="2">
    <source>
        <dbReference type="ARBA" id="ARBA00007749"/>
    </source>
</evidence>
<reference evidence="10 11" key="1">
    <citation type="submission" date="2019-02" db="EMBL/GenBank/DDBJ databases">
        <title>Paenibacillus sp. nov., isolated from surface-sterilized tissue of Thalictrum simplex L.</title>
        <authorList>
            <person name="Tuo L."/>
        </authorList>
    </citation>
    <scope>NUCLEOTIDE SEQUENCE [LARGE SCALE GENOMIC DNA]</scope>
    <source>
        <strain evidence="10 11">N2SHLJ1</strain>
    </source>
</reference>
<comment type="catalytic activity">
    <reaction evidence="8">
        <text>3',5'-cyclic UMP + H2O = UMP + H(+)</text>
        <dbReference type="Rhea" id="RHEA:70575"/>
        <dbReference type="ChEBI" id="CHEBI:15377"/>
        <dbReference type="ChEBI" id="CHEBI:15378"/>
        <dbReference type="ChEBI" id="CHEBI:57865"/>
        <dbReference type="ChEBI" id="CHEBI:184387"/>
    </reaction>
    <physiologicalReaction direction="left-to-right" evidence="8">
        <dbReference type="Rhea" id="RHEA:70576"/>
    </physiologicalReaction>
</comment>
<dbReference type="InterPro" id="IPR051013">
    <property type="entry name" value="MBL_superfamily_lactonases"/>
</dbReference>
<dbReference type="Pfam" id="PF00753">
    <property type="entry name" value="Lactamase_B"/>
    <property type="match status" value="1"/>
</dbReference>
<evidence type="ECO:0000259" key="9">
    <source>
        <dbReference type="SMART" id="SM00849"/>
    </source>
</evidence>
<dbReference type="OrthoDB" id="9802897at2"/>
<dbReference type="SMART" id="SM00849">
    <property type="entry name" value="Lactamase_B"/>
    <property type="match status" value="1"/>
</dbReference>
<comment type="function">
    <text evidence="7">Counteracts the endogenous Pycsar antiviral defense system. Phosphodiesterase that enables metal-dependent hydrolysis of host cyclic nucleotide Pycsar defense signals such as cCMP and cUMP.</text>
</comment>
<organism evidence="10 11">
    <name type="scientific">Paenibacillus thalictri</name>
    <dbReference type="NCBI Taxonomy" id="2527873"/>
    <lineage>
        <taxon>Bacteria</taxon>
        <taxon>Bacillati</taxon>
        <taxon>Bacillota</taxon>
        <taxon>Bacilli</taxon>
        <taxon>Bacillales</taxon>
        <taxon>Paenibacillaceae</taxon>
        <taxon>Paenibacillus</taxon>
    </lineage>
</organism>
<evidence type="ECO:0000256" key="8">
    <source>
        <dbReference type="ARBA" id="ARBA00048505"/>
    </source>
</evidence>
<keyword evidence="11" id="KW-1185">Reference proteome</keyword>
<name>A0A4Q9DUM2_9BACL</name>
<proteinExistence type="inferred from homology"/>
<evidence type="ECO:0000313" key="10">
    <source>
        <dbReference type="EMBL" id="TBL79118.1"/>
    </source>
</evidence>
<keyword evidence="5" id="KW-0862">Zinc</keyword>
<evidence type="ECO:0000256" key="4">
    <source>
        <dbReference type="ARBA" id="ARBA00022801"/>
    </source>
</evidence>
<dbReference type="PANTHER" id="PTHR42978:SF2">
    <property type="entry name" value="102 KBASES UNSTABLE REGION: FROM 1 TO 119443"/>
    <property type="match status" value="1"/>
</dbReference>